<dbReference type="InterPro" id="IPR000594">
    <property type="entry name" value="ThiF_NAD_FAD-bd"/>
</dbReference>
<reference evidence="2 3" key="1">
    <citation type="submission" date="2020-01" db="EMBL/GenBank/DDBJ databases">
        <title>Complete and circular genome sequences of six lactobacillus isolates from horses.</title>
        <authorList>
            <person name="Hassan H.M."/>
        </authorList>
    </citation>
    <scope>NUCLEOTIDE SEQUENCE [LARGE SCALE GENOMIC DNA]</scope>
    <source>
        <strain evidence="2 3">3DG</strain>
    </source>
</reference>
<accession>A0A9X7TU46</accession>
<feature type="domain" description="THIF-type NAD/FAD binding fold" evidence="1">
    <location>
        <begin position="106"/>
        <end position="193"/>
    </location>
</feature>
<evidence type="ECO:0000313" key="3">
    <source>
        <dbReference type="Proteomes" id="UP000510788"/>
    </source>
</evidence>
<protein>
    <recommendedName>
        <fullName evidence="1">THIF-type NAD/FAD binding fold domain-containing protein</fullName>
    </recommendedName>
</protein>
<dbReference type="SUPFAM" id="SSF69572">
    <property type="entry name" value="Activating enzymes of the ubiquitin-like proteins"/>
    <property type="match status" value="1"/>
</dbReference>
<dbReference type="GO" id="GO:0008641">
    <property type="term" value="F:ubiquitin-like modifier activating enzyme activity"/>
    <property type="evidence" value="ECO:0007669"/>
    <property type="project" value="InterPro"/>
</dbReference>
<dbReference type="AlphaFoldDB" id="A0A9X7TU46"/>
<evidence type="ECO:0000259" key="1">
    <source>
        <dbReference type="Pfam" id="PF00899"/>
    </source>
</evidence>
<dbReference type="Gene3D" id="3.40.50.720">
    <property type="entry name" value="NAD(P)-binding Rossmann-like Domain"/>
    <property type="match status" value="1"/>
</dbReference>
<organism evidence="2 3">
    <name type="scientific">Lactobacillus johnsonii</name>
    <dbReference type="NCBI Taxonomy" id="33959"/>
    <lineage>
        <taxon>Bacteria</taxon>
        <taxon>Bacillati</taxon>
        <taxon>Bacillota</taxon>
        <taxon>Bacilli</taxon>
        <taxon>Lactobacillales</taxon>
        <taxon>Lactobacillaceae</taxon>
        <taxon>Lactobacillus</taxon>
    </lineage>
</organism>
<dbReference type="Proteomes" id="UP000510788">
    <property type="component" value="Chromosome"/>
</dbReference>
<dbReference type="EMBL" id="CP047409">
    <property type="protein sequence ID" value="QLL68036.1"/>
    <property type="molecule type" value="Genomic_DNA"/>
</dbReference>
<dbReference type="Pfam" id="PF00899">
    <property type="entry name" value="ThiF"/>
    <property type="match status" value="1"/>
</dbReference>
<gene>
    <name evidence="2" type="ORF">GTO82_03860</name>
</gene>
<evidence type="ECO:0000313" key="2">
    <source>
        <dbReference type="EMBL" id="QLL68036.1"/>
    </source>
</evidence>
<proteinExistence type="predicted"/>
<sequence length="591" mass="70229">MKYGTNTGLIILKNNEGIIINSTNNHFKRIVKTSDDELVWNLLKFLKNPKNKEEIKNFIGKNSKQTNKLIETLLQNNLIVKDPISSSNKFFRLERLINTFPNTNFKQYIKKAKNTPIMTLGLGTAGSYTLEFLSKLGFDNFILIDGDVVEEKNIIAQNYLYKDINLKKVNVLKRRYSQLNITIIDRKINNYTEIEQLLEKYHPKYLLSNADDGKLVIEILSNIFKKHKDIKILETGYNVAETQFELIDINNYEFYVEKFKEMQEYFLKDPANILVDNTGTIFHAYASAFFSSKYIFDDISQIGNVDWGRFNFRENKYYLDNRFYWGDFQKYIFRYREDSEGKEVESPNVFFNKFDENINLFLASPVDFRSFELLKSISLKNPSAQDKCTIEDVKKLLIEYGSKKLNQKIIPTHTIINNNILFISNITGRTIKNYSEKVNPLENRIYISSMEENIIVNYIHETFHTLLFNITDNTYFHEEFVMKNMIGFCQFLKDKENKYWQYITYIQGYYLDDFIIVNYEKSLFLNDHDFWEQRMDISETKLNSNEEIIKYIHEKTNHKPPFYFLKYTQAVEKNYSEISNFIKNIQEMIQC</sequence>
<name>A0A9X7TU46_LACJH</name>
<dbReference type="InterPro" id="IPR035985">
    <property type="entry name" value="Ubiquitin-activating_enz"/>
</dbReference>
<dbReference type="RefSeq" id="WP_180873822.1">
    <property type="nucleotide sequence ID" value="NZ_CP047409.1"/>
</dbReference>